<reference evidence="1 2" key="1">
    <citation type="submission" date="2020-03" db="EMBL/GenBank/DDBJ databases">
        <authorList>
            <consortium name="Genoscope - CEA"/>
            <person name="William W."/>
        </authorList>
    </citation>
    <scope>NUCLEOTIDE SEQUENCE [LARGE SCALE GENOMIC DNA]</scope>
    <source>
        <strain evidence="2">DSM 16959</strain>
    </source>
</reference>
<protein>
    <submittedName>
        <fullName evidence="1">Uncharacterized protein</fullName>
    </submittedName>
</protein>
<gene>
    <name evidence="1" type="ORF">DENOEST_3855</name>
</gene>
<dbReference type="KEGG" id="doe:DENOEST_3855"/>
<dbReference type="AlphaFoldDB" id="A0A6S6XY87"/>
<name>A0A6S6XY87_9PROT</name>
<dbReference type="Proteomes" id="UP000515733">
    <property type="component" value="Chromosome"/>
</dbReference>
<proteinExistence type="predicted"/>
<evidence type="ECO:0000313" key="2">
    <source>
        <dbReference type="Proteomes" id="UP000515733"/>
    </source>
</evidence>
<sequence>MAQQTFQCRLKAQAQYCLDQGKVVANAGPVAVAPNHAAPFIGAAHSVRKLDMPSLAVDLVAQQLGNQLRIQRPRDFHRQPHR</sequence>
<organism evidence="1 2">
    <name type="scientific">Denitratisoma oestradiolicum</name>
    <dbReference type="NCBI Taxonomy" id="311182"/>
    <lineage>
        <taxon>Bacteria</taxon>
        <taxon>Pseudomonadati</taxon>
        <taxon>Pseudomonadota</taxon>
        <taxon>Betaproteobacteria</taxon>
        <taxon>Nitrosomonadales</taxon>
        <taxon>Sterolibacteriaceae</taxon>
        <taxon>Denitratisoma</taxon>
    </lineage>
</organism>
<keyword evidence="2" id="KW-1185">Reference proteome</keyword>
<accession>A0A6S6XY87</accession>
<evidence type="ECO:0000313" key="1">
    <source>
        <dbReference type="EMBL" id="CAB1371009.1"/>
    </source>
</evidence>
<dbReference type="EMBL" id="LR778301">
    <property type="protein sequence ID" value="CAB1371009.1"/>
    <property type="molecule type" value="Genomic_DNA"/>
</dbReference>